<dbReference type="AlphaFoldDB" id="A0A9P5TV57"/>
<evidence type="ECO:0000313" key="3">
    <source>
        <dbReference type="EMBL" id="KAF9031726.1"/>
    </source>
</evidence>
<dbReference type="EMBL" id="JADNRY010000649">
    <property type="protein sequence ID" value="KAF9031726.1"/>
    <property type="molecule type" value="Genomic_DNA"/>
</dbReference>
<reference evidence="3" key="1">
    <citation type="submission" date="2020-11" db="EMBL/GenBank/DDBJ databases">
        <authorList>
            <consortium name="DOE Joint Genome Institute"/>
            <person name="Ahrendt S."/>
            <person name="Riley R."/>
            <person name="Andreopoulos W."/>
            <person name="Labutti K."/>
            <person name="Pangilinan J."/>
            <person name="Ruiz-Duenas F.J."/>
            <person name="Barrasa J.M."/>
            <person name="Sanchez-Garcia M."/>
            <person name="Camarero S."/>
            <person name="Miyauchi S."/>
            <person name="Serrano A."/>
            <person name="Linde D."/>
            <person name="Babiker R."/>
            <person name="Drula E."/>
            <person name="Ayuso-Fernandez I."/>
            <person name="Pacheco R."/>
            <person name="Padilla G."/>
            <person name="Ferreira P."/>
            <person name="Barriuso J."/>
            <person name="Kellner H."/>
            <person name="Castanera R."/>
            <person name="Alfaro M."/>
            <person name="Ramirez L."/>
            <person name="Pisabarro A.G."/>
            <person name="Kuo A."/>
            <person name="Tritt A."/>
            <person name="Lipzen A."/>
            <person name="He G."/>
            <person name="Yan M."/>
            <person name="Ng V."/>
            <person name="Cullen D."/>
            <person name="Martin F."/>
            <person name="Rosso M.-N."/>
            <person name="Henrissat B."/>
            <person name="Hibbett D."/>
            <person name="Martinez A.T."/>
            <person name="Grigoriev I.V."/>
        </authorList>
    </citation>
    <scope>NUCLEOTIDE SEQUENCE</scope>
    <source>
        <strain evidence="3">AH 40177</strain>
    </source>
</reference>
<evidence type="ECO:0000256" key="2">
    <source>
        <dbReference type="SAM" id="Phobius"/>
    </source>
</evidence>
<feature type="transmembrane region" description="Helical" evidence="2">
    <location>
        <begin position="12"/>
        <end position="33"/>
    </location>
</feature>
<feature type="region of interest" description="Disordered" evidence="1">
    <location>
        <begin position="173"/>
        <end position="192"/>
    </location>
</feature>
<keyword evidence="2" id="KW-0812">Transmembrane</keyword>
<dbReference type="Proteomes" id="UP000772434">
    <property type="component" value="Unassembled WGS sequence"/>
</dbReference>
<organism evidence="3 4">
    <name type="scientific">Rhodocollybia butyracea</name>
    <dbReference type="NCBI Taxonomy" id="206335"/>
    <lineage>
        <taxon>Eukaryota</taxon>
        <taxon>Fungi</taxon>
        <taxon>Dikarya</taxon>
        <taxon>Basidiomycota</taxon>
        <taxon>Agaricomycotina</taxon>
        <taxon>Agaricomycetes</taxon>
        <taxon>Agaricomycetidae</taxon>
        <taxon>Agaricales</taxon>
        <taxon>Marasmiineae</taxon>
        <taxon>Omphalotaceae</taxon>
        <taxon>Rhodocollybia</taxon>
    </lineage>
</organism>
<feature type="compositionally biased region" description="Low complexity" evidence="1">
    <location>
        <begin position="178"/>
        <end position="192"/>
    </location>
</feature>
<keyword evidence="2" id="KW-1133">Transmembrane helix</keyword>
<gene>
    <name evidence="3" type="ORF">BDP27DRAFT_1375122</name>
</gene>
<name>A0A9P5TV57_9AGAR</name>
<evidence type="ECO:0000313" key="4">
    <source>
        <dbReference type="Proteomes" id="UP000772434"/>
    </source>
</evidence>
<keyword evidence="2" id="KW-0472">Membrane</keyword>
<keyword evidence="4" id="KW-1185">Reference proteome</keyword>
<accession>A0A9P5TV57</accession>
<evidence type="ECO:0000256" key="1">
    <source>
        <dbReference type="SAM" id="MobiDB-lite"/>
    </source>
</evidence>
<protein>
    <submittedName>
        <fullName evidence="3">Uncharacterized protein</fullName>
    </submittedName>
</protein>
<comment type="caution">
    <text evidence="3">The sequence shown here is derived from an EMBL/GenBank/DDBJ whole genome shotgun (WGS) entry which is preliminary data.</text>
</comment>
<sequence length="192" mass="21143">MMLLLPPLPAHFSLLATAVFIFVLALTLVLYFLSMEGARATDVTSTSPDSVNADFQPIKTVTIDKHKICIRRPTQLQPTGTLALPGRIEDHVYFLNYTNMYEASFPLPFPSLLIAPSETLNRPGLLDLCKTYALGVTGNMVALRAKLTGFSEDMVHGKATGAFVKAKLSNQPRTMLVQQQQQQRSSRSSSSR</sequence>
<proteinExistence type="predicted"/>